<keyword evidence="1" id="KW-1133">Transmembrane helix</keyword>
<evidence type="ECO:0000256" key="1">
    <source>
        <dbReference type="SAM" id="Phobius"/>
    </source>
</evidence>
<reference evidence="2 3" key="1">
    <citation type="submission" date="2024-03" db="EMBL/GenBank/DDBJ databases">
        <title>Human intestinal bacterial collection.</title>
        <authorList>
            <person name="Pauvert C."/>
            <person name="Hitch T.C.A."/>
            <person name="Clavel T."/>
        </authorList>
    </citation>
    <scope>NUCLEOTIDE SEQUENCE [LARGE SCALE GENOMIC DNA]</scope>
    <source>
        <strain evidence="2 3">CLA-JM-H38</strain>
    </source>
</reference>
<gene>
    <name evidence="2" type="ORF">WMO39_06625</name>
</gene>
<evidence type="ECO:0000313" key="2">
    <source>
        <dbReference type="EMBL" id="MEQ2470003.1"/>
    </source>
</evidence>
<feature type="transmembrane region" description="Helical" evidence="1">
    <location>
        <begin position="143"/>
        <end position="169"/>
    </location>
</feature>
<protein>
    <submittedName>
        <fullName evidence="2">Permease prefix domain 1-containing protein</fullName>
    </submittedName>
</protein>
<feature type="transmembrane region" description="Helical" evidence="1">
    <location>
        <begin position="76"/>
        <end position="99"/>
    </location>
</feature>
<dbReference type="Proteomes" id="UP001490816">
    <property type="component" value="Unassembled WGS sequence"/>
</dbReference>
<keyword evidence="1" id="KW-0472">Membrane</keyword>
<keyword evidence="3" id="KW-1185">Reference proteome</keyword>
<dbReference type="NCBIfam" id="NF038403">
    <property type="entry name" value="perm_prefix_1"/>
    <property type="match status" value="1"/>
</dbReference>
<accession>A0ABV1FBT1</accession>
<organism evidence="2 3">
    <name type="scientific">Ruminococcoides intestinale</name>
    <dbReference type="NCBI Taxonomy" id="3133162"/>
    <lineage>
        <taxon>Bacteria</taxon>
        <taxon>Bacillati</taxon>
        <taxon>Bacillota</taxon>
        <taxon>Clostridia</taxon>
        <taxon>Eubacteriales</taxon>
        <taxon>Oscillospiraceae</taxon>
        <taxon>Ruminococcoides</taxon>
    </lineage>
</organism>
<comment type="caution">
    <text evidence="2">The sequence shown here is derived from an EMBL/GenBank/DDBJ whole genome shotgun (WGS) entry which is preliminary data.</text>
</comment>
<dbReference type="EMBL" id="JBBMEZ010000015">
    <property type="protein sequence ID" value="MEQ2470003.1"/>
    <property type="molecule type" value="Genomic_DNA"/>
</dbReference>
<keyword evidence="1" id="KW-0812">Transmembrane</keyword>
<dbReference type="RefSeq" id="WP_117950559.1">
    <property type="nucleotide sequence ID" value="NZ_JBBMEZ010000015.1"/>
</dbReference>
<feature type="transmembrane region" description="Helical" evidence="1">
    <location>
        <begin position="111"/>
        <end position="131"/>
    </location>
</feature>
<proteinExistence type="predicted"/>
<name>A0ABV1FBT1_9FIRM</name>
<feature type="transmembrane region" description="Helical" evidence="1">
    <location>
        <begin position="256"/>
        <end position="276"/>
    </location>
</feature>
<feature type="transmembrane region" description="Helical" evidence="1">
    <location>
        <begin position="215"/>
        <end position="235"/>
    </location>
</feature>
<dbReference type="InterPro" id="IPR047928">
    <property type="entry name" value="Perm_prefix_1"/>
</dbReference>
<sequence length="477" mass="54252">MTNGFIEKVAEQISDKHSRKLITAELESHLLDKIDYYVDIGYSKEEAEKRATEEMGNPDDTAVPLNALHHNKYRGVFTFICLVAVIALFMATVNASPLFCYVAEYSNLTHYAMFDFWSLIILTAYVLMIIYSQKKSHKSVAIFIIISLGFQVLMSAISITLQGSFLLIIKFSSIFQPAVYAIMTIITKGPIAYIDSLFAYGNIEYSAVNEWCYTAIPFIIMALLLLWAIAVLIKIRGNERMKGRKIHLKITKVFKNIFIVFLSVNFLIMGICAVISRVEINSKSTEILAEREKIIDFVMNANLKTTSNEFLDNAKANGLDFQLNFKYGKHPTIDSSDKEYVYRHNGNMISVKDINCNMYLSLDYNALNTSIFYDDLLLTTKEVDAINNLKVGDSISKLYDKSLIYKASAISKIYYANDNFGNPKYSLYPCMTFVIDKKGQTYKTIDISVSDGKISKICEPIEHKKEYETGFNFFIQS</sequence>
<evidence type="ECO:0000313" key="3">
    <source>
        <dbReference type="Proteomes" id="UP001490816"/>
    </source>
</evidence>